<organism evidence="4 5">
    <name type="scientific">Gramella jeungdoensis</name>
    <dbReference type="NCBI Taxonomy" id="708091"/>
    <lineage>
        <taxon>Bacteria</taxon>
        <taxon>Pseudomonadati</taxon>
        <taxon>Bacteroidota</taxon>
        <taxon>Flavobacteriia</taxon>
        <taxon>Flavobacteriales</taxon>
        <taxon>Flavobacteriaceae</taxon>
        <taxon>Christiangramia</taxon>
    </lineage>
</organism>
<evidence type="ECO:0000256" key="1">
    <source>
        <dbReference type="ARBA" id="ARBA00022729"/>
    </source>
</evidence>
<evidence type="ECO:0000313" key="5">
    <source>
        <dbReference type="Proteomes" id="UP000298517"/>
    </source>
</evidence>
<dbReference type="RefSeq" id="WP_134246784.1">
    <property type="nucleotide sequence ID" value="NZ_SNQI01000001.1"/>
</dbReference>
<comment type="caution">
    <text evidence="4">The sequence shown here is derived from an EMBL/GenBank/DDBJ whole genome shotgun (WGS) entry which is preliminary data.</text>
</comment>
<feature type="domain" description="Secretion system C-terminal sorting" evidence="3">
    <location>
        <begin position="446"/>
        <end position="518"/>
    </location>
</feature>
<gene>
    <name evidence="4" type="ORF">E2488_02690</name>
</gene>
<reference evidence="4 5" key="1">
    <citation type="journal article" date="2011" name="J. Microbiol.">
        <title>Gramella jeungdoensis sp. nov., isolated from a solar saltern in Korea.</title>
        <authorList>
            <person name="Joung Y."/>
            <person name="Kim H."/>
            <person name="Jang T."/>
            <person name="Ahn T.S."/>
            <person name="Joh K."/>
        </authorList>
    </citation>
    <scope>NUCLEOTIDE SEQUENCE [LARGE SCALE GENOMIC DNA]</scope>
    <source>
        <strain evidence="4 5">KCTC 23123</strain>
    </source>
</reference>
<evidence type="ECO:0000256" key="2">
    <source>
        <dbReference type="SAM" id="SignalP"/>
    </source>
</evidence>
<feature type="chain" id="PRO_5021476755" evidence="2">
    <location>
        <begin position="23"/>
        <end position="519"/>
    </location>
</feature>
<proteinExistence type="predicted"/>
<keyword evidence="5" id="KW-1185">Reference proteome</keyword>
<dbReference type="Proteomes" id="UP000298517">
    <property type="component" value="Unassembled WGS sequence"/>
</dbReference>
<dbReference type="Pfam" id="PF18962">
    <property type="entry name" value="Por_Secre_tail"/>
    <property type="match status" value="1"/>
</dbReference>
<protein>
    <submittedName>
        <fullName evidence="4">T9SS type A sorting domain-containing protein</fullName>
    </submittedName>
</protein>
<dbReference type="OrthoDB" id="9765926at2"/>
<dbReference type="AlphaFoldDB" id="A0A4Y8AXM8"/>
<evidence type="ECO:0000313" key="4">
    <source>
        <dbReference type="EMBL" id="TEW76774.1"/>
    </source>
</evidence>
<name>A0A4Y8AXM8_9FLAO</name>
<feature type="signal peptide" evidence="2">
    <location>
        <begin position="1"/>
        <end position="22"/>
    </location>
</feature>
<accession>A0A4Y8AXM8</accession>
<evidence type="ECO:0000259" key="3">
    <source>
        <dbReference type="Pfam" id="PF18962"/>
    </source>
</evidence>
<dbReference type="NCBIfam" id="TIGR04183">
    <property type="entry name" value="Por_Secre_tail"/>
    <property type="match status" value="1"/>
</dbReference>
<dbReference type="InterPro" id="IPR026444">
    <property type="entry name" value="Secre_tail"/>
</dbReference>
<keyword evidence="1 2" id="KW-0732">Signal</keyword>
<sequence>MKNNICITAILFLLLNTTFVNAQKALNASFSQGSATSSTSSNTWNTVASTVLSLSAGTKVLVEATIEVEVTVGNSDINTQFRLTDGTTDSQTIDRYIATKTYTDKGIVAISFIFDYGAPLTESKTFSLEQAKTTTGSSKQFTSKAVITAIEIASNTIILPNEQATTTAAAASTSSATYIAAATTNMITLEKTADIYIVSTFSTSTTDTSATGAWSLQESTDDDTFTDIPNSEITRSIIATGNNGIGAATIVTLIKNKPAGNYYFRLGHKVTNGTNITTSGTTISAVALRSTIATGDHVFPAYSDFPPNDTSTANSYEEINSAPITAPTNGFTDNKFFMHASYNMLASGNNVVYATYKFGSSAGGTLTLFEIQRYVPVDKTGSGGLIGIVNNINQGDSFNASFQHKNSGATGTLTSSNVNTIGFFLNSDPDSTLSIEEDILNTNIAIYPNPAQEQFYIKNNVTNGTTSITFYTVTGQLVHTIKVQPKTNAKLEVTGWTAGIYIMKVTNNGIHVSKKIIIE</sequence>
<dbReference type="EMBL" id="SNQI01000001">
    <property type="protein sequence ID" value="TEW76774.1"/>
    <property type="molecule type" value="Genomic_DNA"/>
</dbReference>